<name>A0ABV0ILB2_9MICC</name>
<organism evidence="1 2">
    <name type="scientific">Citricoccus nitrophenolicus</name>
    <dbReference type="NCBI Taxonomy" id="863575"/>
    <lineage>
        <taxon>Bacteria</taxon>
        <taxon>Bacillati</taxon>
        <taxon>Actinomycetota</taxon>
        <taxon>Actinomycetes</taxon>
        <taxon>Micrococcales</taxon>
        <taxon>Micrococcaceae</taxon>
        <taxon>Citricoccus</taxon>
    </lineage>
</organism>
<dbReference type="Proteomes" id="UP001484097">
    <property type="component" value="Unassembled WGS sequence"/>
</dbReference>
<evidence type="ECO:0000313" key="2">
    <source>
        <dbReference type="Proteomes" id="UP001484097"/>
    </source>
</evidence>
<dbReference type="EMBL" id="JBDXMX010000007">
    <property type="protein sequence ID" value="MEO9248953.1"/>
    <property type="molecule type" value="Genomic_DNA"/>
</dbReference>
<reference evidence="1 2" key="1">
    <citation type="submission" date="2024-05" db="EMBL/GenBank/DDBJ databases">
        <authorList>
            <person name="Yi C."/>
        </authorList>
    </citation>
    <scope>NUCLEOTIDE SEQUENCE [LARGE SCALE GENOMIC DNA]</scope>
    <source>
        <strain evidence="1 2">XS13</strain>
    </source>
</reference>
<dbReference type="RefSeq" id="WP_347921621.1">
    <property type="nucleotide sequence ID" value="NZ_JBDXMX010000007.1"/>
</dbReference>
<proteinExistence type="predicted"/>
<sequence length="132" mass="14964">MGESSEVALYLTTLVREVEDLAAKLPSQVEATASIRHGDVYVEVRGPRWATFTLVLGSEAPEIVYDGRFIYHHLIGPGMDDQLEFIQESLEEISGFVLSDKELSRGKTRILREPYVSMPLSDGTEWRLHEFH</sequence>
<evidence type="ECO:0008006" key="3">
    <source>
        <dbReference type="Google" id="ProtNLM"/>
    </source>
</evidence>
<comment type="caution">
    <text evidence="1">The sequence shown here is derived from an EMBL/GenBank/DDBJ whole genome shotgun (WGS) entry which is preliminary data.</text>
</comment>
<accession>A0ABV0ILB2</accession>
<keyword evidence="2" id="KW-1185">Reference proteome</keyword>
<evidence type="ECO:0000313" key="1">
    <source>
        <dbReference type="EMBL" id="MEO9248953.1"/>
    </source>
</evidence>
<protein>
    <recommendedName>
        <fullName evidence="3">DUF1828 domain-containing protein</fullName>
    </recommendedName>
</protein>
<gene>
    <name evidence="1" type="ORF">ABDK96_14810</name>
</gene>